<dbReference type="AlphaFoldDB" id="A0A381XWZ1"/>
<reference evidence="1" key="1">
    <citation type="submission" date="2018-05" db="EMBL/GenBank/DDBJ databases">
        <authorList>
            <person name="Lanie J.A."/>
            <person name="Ng W.-L."/>
            <person name="Kazmierczak K.M."/>
            <person name="Andrzejewski T.M."/>
            <person name="Davidsen T.M."/>
            <person name="Wayne K.J."/>
            <person name="Tettelin H."/>
            <person name="Glass J.I."/>
            <person name="Rusch D."/>
            <person name="Podicherti R."/>
            <person name="Tsui H.-C.T."/>
            <person name="Winkler M.E."/>
        </authorList>
    </citation>
    <scope>NUCLEOTIDE SEQUENCE</scope>
</reference>
<proteinExistence type="predicted"/>
<sequence length="44" mass="5363">MENERDEKGNRSWQTKELIKRHKKLKLKVKDEIVQIEKTNELKA</sequence>
<name>A0A381XWZ1_9ZZZZ</name>
<organism evidence="1">
    <name type="scientific">marine metagenome</name>
    <dbReference type="NCBI Taxonomy" id="408172"/>
    <lineage>
        <taxon>unclassified sequences</taxon>
        <taxon>metagenomes</taxon>
        <taxon>ecological metagenomes</taxon>
    </lineage>
</organism>
<dbReference type="EMBL" id="UINC01016601">
    <property type="protein sequence ID" value="SVA69012.1"/>
    <property type="molecule type" value="Genomic_DNA"/>
</dbReference>
<protein>
    <submittedName>
        <fullName evidence="1">Uncharacterized protein</fullName>
    </submittedName>
</protein>
<accession>A0A381XWZ1</accession>
<evidence type="ECO:0000313" key="1">
    <source>
        <dbReference type="EMBL" id="SVA69012.1"/>
    </source>
</evidence>
<gene>
    <name evidence="1" type="ORF">METZ01_LOCUS121866</name>
</gene>